<sequence>MSDYRTLATDFAFLSCALSPVSQESMLPPELIDMILRHFDPELRRGKLSLCACSLVSRSWRAVALPYLFRVFELSLRVASDRPEPHPNRHRALPWRPPERGDPPKTYATTSEAQLFFEKNASLATNVRVLRLKARQQFRNLHRIPALQLLAFLRLFPNLEDIRLDDILIEAQAPGTRVERFTVQSLEVRLDLPVSYDEEAHSILKCFSAVENATMHMGFTSDTDRTSRPGVLSTKIKSLNVRCVPEGVSVVFARFSRSSMAKTLHTLSVYQLEFTAVPAGLQALLAASQANLSSLTLSFKAVHFEFGGPPIDLSACESLRSLTLVISDGEKDWLKIWPTIATLSSTANVRLESVTLSIRPFGHACSGDAALWEMIDRPTVLRLYQTLRELMDRHRFRRFAIVRGDGREVQDQIFPYILGRHLTHSSVGEGSDR</sequence>
<dbReference type="OrthoDB" id="2745780at2759"/>
<evidence type="ECO:0000259" key="2">
    <source>
        <dbReference type="Pfam" id="PF12937"/>
    </source>
</evidence>
<evidence type="ECO:0000256" key="1">
    <source>
        <dbReference type="SAM" id="MobiDB-lite"/>
    </source>
</evidence>
<dbReference type="AlphaFoldDB" id="A0A0C3SBA4"/>
<feature type="region of interest" description="Disordered" evidence="1">
    <location>
        <begin position="81"/>
        <end position="104"/>
    </location>
</feature>
<proteinExistence type="predicted"/>
<protein>
    <recommendedName>
        <fullName evidence="2">F-box domain-containing protein</fullName>
    </recommendedName>
</protein>
<dbReference type="EMBL" id="KN840491">
    <property type="protein sequence ID" value="KIP07775.1"/>
    <property type="molecule type" value="Genomic_DNA"/>
</dbReference>
<dbReference type="SUPFAM" id="SSF81383">
    <property type="entry name" value="F-box domain"/>
    <property type="match status" value="1"/>
</dbReference>
<dbReference type="Proteomes" id="UP000053257">
    <property type="component" value="Unassembled WGS sequence"/>
</dbReference>
<evidence type="ECO:0000313" key="3">
    <source>
        <dbReference type="EMBL" id="KIP07775.1"/>
    </source>
</evidence>
<dbReference type="HOGENOM" id="CLU_633272_0_0_1"/>
<organism evidence="3 4">
    <name type="scientific">Phlebiopsis gigantea (strain 11061_1 CR5-6)</name>
    <name type="common">White-rot fungus</name>
    <name type="synonym">Peniophora gigantea</name>
    <dbReference type="NCBI Taxonomy" id="745531"/>
    <lineage>
        <taxon>Eukaryota</taxon>
        <taxon>Fungi</taxon>
        <taxon>Dikarya</taxon>
        <taxon>Basidiomycota</taxon>
        <taxon>Agaricomycotina</taxon>
        <taxon>Agaricomycetes</taxon>
        <taxon>Polyporales</taxon>
        <taxon>Phanerochaetaceae</taxon>
        <taxon>Phlebiopsis</taxon>
    </lineage>
</organism>
<evidence type="ECO:0000313" key="4">
    <source>
        <dbReference type="Proteomes" id="UP000053257"/>
    </source>
</evidence>
<accession>A0A0C3SBA4</accession>
<dbReference type="Gene3D" id="1.20.1280.50">
    <property type="match status" value="1"/>
</dbReference>
<gene>
    <name evidence="3" type="ORF">PHLGIDRAFT_408564</name>
</gene>
<feature type="domain" description="F-box" evidence="2">
    <location>
        <begin position="27"/>
        <end position="70"/>
    </location>
</feature>
<name>A0A0C3SBA4_PHLG1</name>
<dbReference type="InterPro" id="IPR001810">
    <property type="entry name" value="F-box_dom"/>
</dbReference>
<keyword evidence="4" id="KW-1185">Reference proteome</keyword>
<dbReference type="InterPro" id="IPR036047">
    <property type="entry name" value="F-box-like_dom_sf"/>
</dbReference>
<dbReference type="CDD" id="cd09917">
    <property type="entry name" value="F-box_SF"/>
    <property type="match status" value="1"/>
</dbReference>
<reference evidence="3 4" key="1">
    <citation type="journal article" date="2014" name="PLoS Genet.">
        <title>Analysis of the Phlebiopsis gigantea genome, transcriptome and secretome provides insight into its pioneer colonization strategies of wood.</title>
        <authorList>
            <person name="Hori C."/>
            <person name="Ishida T."/>
            <person name="Igarashi K."/>
            <person name="Samejima M."/>
            <person name="Suzuki H."/>
            <person name="Master E."/>
            <person name="Ferreira P."/>
            <person name="Ruiz-Duenas F.J."/>
            <person name="Held B."/>
            <person name="Canessa P."/>
            <person name="Larrondo L.F."/>
            <person name="Schmoll M."/>
            <person name="Druzhinina I.S."/>
            <person name="Kubicek C.P."/>
            <person name="Gaskell J.A."/>
            <person name="Kersten P."/>
            <person name="St John F."/>
            <person name="Glasner J."/>
            <person name="Sabat G."/>
            <person name="Splinter BonDurant S."/>
            <person name="Syed K."/>
            <person name="Yadav J."/>
            <person name="Mgbeahuruike A.C."/>
            <person name="Kovalchuk A."/>
            <person name="Asiegbu F.O."/>
            <person name="Lackner G."/>
            <person name="Hoffmeister D."/>
            <person name="Rencoret J."/>
            <person name="Gutierrez A."/>
            <person name="Sun H."/>
            <person name="Lindquist E."/>
            <person name="Barry K."/>
            <person name="Riley R."/>
            <person name="Grigoriev I.V."/>
            <person name="Henrissat B."/>
            <person name="Kues U."/>
            <person name="Berka R.M."/>
            <person name="Martinez A.T."/>
            <person name="Covert S.F."/>
            <person name="Blanchette R.A."/>
            <person name="Cullen D."/>
        </authorList>
    </citation>
    <scope>NUCLEOTIDE SEQUENCE [LARGE SCALE GENOMIC DNA]</scope>
    <source>
        <strain evidence="3 4">11061_1 CR5-6</strain>
    </source>
</reference>
<dbReference type="Pfam" id="PF12937">
    <property type="entry name" value="F-box-like"/>
    <property type="match status" value="1"/>
</dbReference>